<proteinExistence type="predicted"/>
<accession>A0A080M7G7</accession>
<dbReference type="Proteomes" id="UP000020077">
    <property type="component" value="Unassembled WGS sequence"/>
</dbReference>
<dbReference type="Gene3D" id="3.40.50.2300">
    <property type="match status" value="1"/>
</dbReference>
<evidence type="ECO:0000256" key="4">
    <source>
        <dbReference type="PROSITE-ProRule" id="PRU00169"/>
    </source>
</evidence>
<evidence type="ECO:0000259" key="6">
    <source>
        <dbReference type="PROSITE" id="PS50110"/>
    </source>
</evidence>
<dbReference type="InterPro" id="IPR016032">
    <property type="entry name" value="Sig_transdc_resp-reg_C-effctor"/>
</dbReference>
<feature type="domain" description="Response regulatory" evidence="6">
    <location>
        <begin position="7"/>
        <end position="120"/>
    </location>
</feature>
<dbReference type="SMART" id="SM00448">
    <property type="entry name" value="REC"/>
    <property type="match status" value="1"/>
</dbReference>
<feature type="domain" description="HTH luxR-type" evidence="5">
    <location>
        <begin position="136"/>
        <end position="201"/>
    </location>
</feature>
<gene>
    <name evidence="7" type="primary">fixJ_1</name>
    <name evidence="7" type="ORF">AW09_001740</name>
</gene>
<keyword evidence="3" id="KW-0804">Transcription</keyword>
<comment type="caution">
    <text evidence="7">The sequence shown here is derived from an EMBL/GenBank/DDBJ whole genome shotgun (WGS) entry which is preliminary data.</text>
</comment>
<organism evidence="7 8">
    <name type="scientific">Candidatus Accumulibacter phosphatis</name>
    <dbReference type="NCBI Taxonomy" id="327160"/>
    <lineage>
        <taxon>Bacteria</taxon>
        <taxon>Pseudomonadati</taxon>
        <taxon>Pseudomonadota</taxon>
        <taxon>Betaproteobacteria</taxon>
        <taxon>Candidatus Accumulibacter</taxon>
    </lineage>
</organism>
<dbReference type="PROSITE" id="PS50110">
    <property type="entry name" value="RESPONSE_REGULATORY"/>
    <property type="match status" value="1"/>
</dbReference>
<dbReference type="Gene3D" id="1.10.10.10">
    <property type="entry name" value="Winged helix-like DNA-binding domain superfamily/Winged helix DNA-binding domain"/>
    <property type="match status" value="1"/>
</dbReference>
<protein>
    <submittedName>
        <fullName evidence="7">Transcriptional regulatory protein FixJ</fullName>
    </submittedName>
</protein>
<evidence type="ECO:0000256" key="1">
    <source>
        <dbReference type="ARBA" id="ARBA00023015"/>
    </source>
</evidence>
<dbReference type="PANTHER" id="PTHR44688">
    <property type="entry name" value="DNA-BINDING TRANSCRIPTIONAL ACTIVATOR DEVR_DOSR"/>
    <property type="match status" value="1"/>
</dbReference>
<dbReference type="Pfam" id="PF00072">
    <property type="entry name" value="Response_reg"/>
    <property type="match status" value="1"/>
</dbReference>
<keyword evidence="4" id="KW-0597">Phosphoprotein</keyword>
<dbReference type="SUPFAM" id="SSF52172">
    <property type="entry name" value="CheY-like"/>
    <property type="match status" value="1"/>
</dbReference>
<dbReference type="SMART" id="SM00421">
    <property type="entry name" value="HTH_LUXR"/>
    <property type="match status" value="1"/>
</dbReference>
<dbReference type="PROSITE" id="PS50043">
    <property type="entry name" value="HTH_LUXR_2"/>
    <property type="match status" value="1"/>
</dbReference>
<dbReference type="SUPFAM" id="SSF46894">
    <property type="entry name" value="C-terminal effector domain of the bipartite response regulators"/>
    <property type="match status" value="1"/>
</dbReference>
<reference evidence="7 8" key="1">
    <citation type="submission" date="2014-02" db="EMBL/GenBank/DDBJ databases">
        <title>Expanding our view of genomic diversity in Candidatus Accumulibacter clades.</title>
        <authorList>
            <person name="Skennerton C.T."/>
            <person name="Barr J.J."/>
            <person name="Slater F.R."/>
            <person name="Bond P.L."/>
            <person name="Tyson G.W."/>
        </authorList>
    </citation>
    <scope>NUCLEOTIDE SEQUENCE [LARGE SCALE GENOMIC DNA]</scope>
    <source>
        <strain evidence="8">BA-91</strain>
    </source>
</reference>
<keyword evidence="1" id="KW-0805">Transcription regulation</keyword>
<feature type="modified residue" description="4-aspartylphosphate" evidence="4">
    <location>
        <position position="55"/>
    </location>
</feature>
<evidence type="ECO:0000256" key="3">
    <source>
        <dbReference type="ARBA" id="ARBA00023163"/>
    </source>
</evidence>
<sequence length="214" mass="23304">MSPGLAVVALVDDDASFLRSASRLLRAAGYAVETYSSAELYLAQMTDRPGCVIADLRMPGLSGMDLQGALAREPHAPPVIFLTGLGDIATSVRAMRHGAEDFLTKDAPQADLLQAVERALARDARQREQRLHSRALRARFDALSPREHEVLRQVLRGGLNKQIASALNIGERTVKLHRTAITTKLQVRSVAELTRLVQAAGLFDEDPSTFPKGQ</sequence>
<dbReference type="AlphaFoldDB" id="A0A080M7G7"/>
<keyword evidence="2" id="KW-0238">DNA-binding</keyword>
<dbReference type="InterPro" id="IPR001789">
    <property type="entry name" value="Sig_transdc_resp-reg_receiver"/>
</dbReference>
<evidence type="ECO:0000313" key="7">
    <source>
        <dbReference type="EMBL" id="KFB73039.1"/>
    </source>
</evidence>
<dbReference type="InterPro" id="IPR011006">
    <property type="entry name" value="CheY-like_superfamily"/>
</dbReference>
<dbReference type="GO" id="GO:0000160">
    <property type="term" value="P:phosphorelay signal transduction system"/>
    <property type="evidence" value="ECO:0007669"/>
    <property type="project" value="InterPro"/>
</dbReference>
<dbReference type="EMBL" id="JDVG02000297">
    <property type="protein sequence ID" value="KFB73039.1"/>
    <property type="molecule type" value="Genomic_DNA"/>
</dbReference>
<dbReference type="PRINTS" id="PR00038">
    <property type="entry name" value="HTHLUXR"/>
</dbReference>
<dbReference type="Pfam" id="PF00196">
    <property type="entry name" value="GerE"/>
    <property type="match status" value="1"/>
</dbReference>
<evidence type="ECO:0000313" key="8">
    <source>
        <dbReference type="Proteomes" id="UP000020077"/>
    </source>
</evidence>
<evidence type="ECO:0000256" key="2">
    <source>
        <dbReference type="ARBA" id="ARBA00023125"/>
    </source>
</evidence>
<dbReference type="InterPro" id="IPR000792">
    <property type="entry name" value="Tscrpt_reg_LuxR_C"/>
</dbReference>
<dbReference type="PANTHER" id="PTHR44688:SF16">
    <property type="entry name" value="DNA-BINDING TRANSCRIPTIONAL ACTIVATOR DEVR_DOSR"/>
    <property type="match status" value="1"/>
</dbReference>
<dbReference type="PROSITE" id="PS00622">
    <property type="entry name" value="HTH_LUXR_1"/>
    <property type="match status" value="1"/>
</dbReference>
<evidence type="ECO:0000259" key="5">
    <source>
        <dbReference type="PROSITE" id="PS50043"/>
    </source>
</evidence>
<dbReference type="CDD" id="cd06170">
    <property type="entry name" value="LuxR_C_like"/>
    <property type="match status" value="1"/>
</dbReference>
<dbReference type="GO" id="GO:0003677">
    <property type="term" value="F:DNA binding"/>
    <property type="evidence" value="ECO:0007669"/>
    <property type="project" value="UniProtKB-KW"/>
</dbReference>
<name>A0A080M7G7_9PROT</name>
<dbReference type="InterPro" id="IPR036388">
    <property type="entry name" value="WH-like_DNA-bd_sf"/>
</dbReference>
<dbReference type="GO" id="GO:0006355">
    <property type="term" value="P:regulation of DNA-templated transcription"/>
    <property type="evidence" value="ECO:0007669"/>
    <property type="project" value="InterPro"/>
</dbReference>